<feature type="signal peptide" evidence="1">
    <location>
        <begin position="1"/>
        <end position="21"/>
    </location>
</feature>
<name>A0A8J2MZ66_9PLEO</name>
<dbReference type="EMBL" id="CAJRGZ010000017">
    <property type="protein sequence ID" value="CAG5156623.1"/>
    <property type="molecule type" value="Genomic_DNA"/>
</dbReference>
<protein>
    <recommendedName>
        <fullName evidence="4">Secreted protein</fullName>
    </recommendedName>
</protein>
<accession>A0A8J2MZ66</accession>
<sequence length="70" mass="7485">MNYTLLVFLAALQMNWRPAAALAQPALCARAIVPQHAALHTARKQGCGLETTPSAIVIHIHAIGTCPTLR</sequence>
<evidence type="ECO:0000313" key="3">
    <source>
        <dbReference type="Proteomes" id="UP000676310"/>
    </source>
</evidence>
<dbReference type="AlphaFoldDB" id="A0A8J2MZ66"/>
<organism evidence="2 3">
    <name type="scientific">Alternaria atra</name>
    <dbReference type="NCBI Taxonomy" id="119953"/>
    <lineage>
        <taxon>Eukaryota</taxon>
        <taxon>Fungi</taxon>
        <taxon>Dikarya</taxon>
        <taxon>Ascomycota</taxon>
        <taxon>Pezizomycotina</taxon>
        <taxon>Dothideomycetes</taxon>
        <taxon>Pleosporomycetidae</taxon>
        <taxon>Pleosporales</taxon>
        <taxon>Pleosporineae</taxon>
        <taxon>Pleosporaceae</taxon>
        <taxon>Alternaria</taxon>
        <taxon>Alternaria sect. Ulocladioides</taxon>
    </lineage>
</organism>
<gene>
    <name evidence="2" type="ORF">ALTATR162_LOCUS4420</name>
</gene>
<dbReference type="GeneID" id="67016086"/>
<evidence type="ECO:0008006" key="4">
    <source>
        <dbReference type="Google" id="ProtNLM"/>
    </source>
</evidence>
<keyword evidence="1" id="KW-0732">Signal</keyword>
<evidence type="ECO:0000313" key="2">
    <source>
        <dbReference type="EMBL" id="CAG5156623.1"/>
    </source>
</evidence>
<feature type="chain" id="PRO_5035156068" description="Secreted protein" evidence="1">
    <location>
        <begin position="22"/>
        <end position="70"/>
    </location>
</feature>
<proteinExistence type="predicted"/>
<evidence type="ECO:0000256" key="1">
    <source>
        <dbReference type="SAM" id="SignalP"/>
    </source>
</evidence>
<reference evidence="2" key="1">
    <citation type="submission" date="2021-05" db="EMBL/GenBank/DDBJ databases">
        <authorList>
            <person name="Stam R."/>
        </authorList>
    </citation>
    <scope>NUCLEOTIDE SEQUENCE</scope>
    <source>
        <strain evidence="2">CS162</strain>
    </source>
</reference>
<dbReference type="Proteomes" id="UP000676310">
    <property type="component" value="Unassembled WGS sequence"/>
</dbReference>
<dbReference type="RefSeq" id="XP_043167966.1">
    <property type="nucleotide sequence ID" value="XM_043312031.1"/>
</dbReference>
<keyword evidence="3" id="KW-1185">Reference proteome</keyword>
<comment type="caution">
    <text evidence="2">The sequence shown here is derived from an EMBL/GenBank/DDBJ whole genome shotgun (WGS) entry which is preliminary data.</text>
</comment>